<dbReference type="InterPro" id="IPR005746">
    <property type="entry name" value="Thioredoxin"/>
</dbReference>
<dbReference type="CDD" id="cd02947">
    <property type="entry name" value="TRX_family"/>
    <property type="match status" value="1"/>
</dbReference>
<organism evidence="10 11">
    <name type="scientific">Amycolatopsis cihanbeyliensis</name>
    <dbReference type="NCBI Taxonomy" id="1128664"/>
    <lineage>
        <taxon>Bacteria</taxon>
        <taxon>Bacillati</taxon>
        <taxon>Actinomycetota</taxon>
        <taxon>Actinomycetes</taxon>
        <taxon>Pseudonocardiales</taxon>
        <taxon>Pseudonocardiaceae</taxon>
        <taxon>Amycolatopsis</taxon>
    </lineage>
</organism>
<dbReference type="PROSITE" id="PS00194">
    <property type="entry name" value="THIOREDOXIN_1"/>
    <property type="match status" value="1"/>
</dbReference>
<keyword evidence="3" id="KW-0249">Electron transport</keyword>
<evidence type="ECO:0000313" key="11">
    <source>
        <dbReference type="Proteomes" id="UP000320876"/>
    </source>
</evidence>
<dbReference type="EMBL" id="VFML01000001">
    <property type="protein sequence ID" value="TQJ01512.1"/>
    <property type="molecule type" value="Genomic_DNA"/>
</dbReference>
<dbReference type="GO" id="GO:0005829">
    <property type="term" value="C:cytosol"/>
    <property type="evidence" value="ECO:0007669"/>
    <property type="project" value="TreeGrafter"/>
</dbReference>
<dbReference type="GO" id="GO:0045454">
    <property type="term" value="P:cell redox homeostasis"/>
    <property type="evidence" value="ECO:0007669"/>
    <property type="project" value="TreeGrafter"/>
</dbReference>
<dbReference type="AlphaFoldDB" id="A0A542DEL6"/>
<dbReference type="SUPFAM" id="SSF52833">
    <property type="entry name" value="Thioredoxin-like"/>
    <property type="match status" value="1"/>
</dbReference>
<evidence type="ECO:0000256" key="3">
    <source>
        <dbReference type="ARBA" id="ARBA00022982"/>
    </source>
</evidence>
<dbReference type="PANTHER" id="PTHR45663:SF11">
    <property type="entry name" value="GEO12009P1"/>
    <property type="match status" value="1"/>
</dbReference>
<name>A0A542DEL6_AMYCI</name>
<evidence type="ECO:0000256" key="4">
    <source>
        <dbReference type="ARBA" id="ARBA00023157"/>
    </source>
</evidence>
<dbReference type="Pfam" id="PF00085">
    <property type="entry name" value="Thioredoxin"/>
    <property type="match status" value="1"/>
</dbReference>
<dbReference type="InterPro" id="IPR013766">
    <property type="entry name" value="Thioredoxin_domain"/>
</dbReference>
<dbReference type="OrthoDB" id="9790390at2"/>
<dbReference type="Proteomes" id="UP000320876">
    <property type="component" value="Unassembled WGS sequence"/>
</dbReference>
<evidence type="ECO:0000256" key="5">
    <source>
        <dbReference type="ARBA" id="ARBA00023284"/>
    </source>
</evidence>
<dbReference type="GO" id="GO:0015035">
    <property type="term" value="F:protein-disulfide reductase activity"/>
    <property type="evidence" value="ECO:0007669"/>
    <property type="project" value="UniProtKB-UniRule"/>
</dbReference>
<reference evidence="10 11" key="1">
    <citation type="submission" date="2019-06" db="EMBL/GenBank/DDBJ databases">
        <title>Sequencing the genomes of 1000 actinobacteria strains.</title>
        <authorList>
            <person name="Klenk H.-P."/>
        </authorList>
    </citation>
    <scope>NUCLEOTIDE SEQUENCE [LARGE SCALE GENOMIC DNA]</scope>
    <source>
        <strain evidence="10 11">DSM 45679</strain>
    </source>
</reference>
<dbReference type="RefSeq" id="WP_141996310.1">
    <property type="nucleotide sequence ID" value="NZ_VFML01000001.1"/>
</dbReference>
<evidence type="ECO:0000313" key="10">
    <source>
        <dbReference type="EMBL" id="TQJ01512.1"/>
    </source>
</evidence>
<accession>A0A542DEL6</accession>
<evidence type="ECO:0000256" key="6">
    <source>
        <dbReference type="NCBIfam" id="TIGR01068"/>
    </source>
</evidence>
<feature type="disulfide bond" description="Redox-active" evidence="8">
    <location>
        <begin position="38"/>
        <end position="41"/>
    </location>
</feature>
<proteinExistence type="inferred from homology"/>
<keyword evidence="5 8" id="KW-0676">Redox-active center</keyword>
<comment type="caution">
    <text evidence="10">The sequence shown here is derived from an EMBL/GenBank/DDBJ whole genome shotgun (WGS) entry which is preliminary data.</text>
</comment>
<dbReference type="PROSITE" id="PS51352">
    <property type="entry name" value="THIOREDOXIN_2"/>
    <property type="match status" value="1"/>
</dbReference>
<comment type="similarity">
    <text evidence="1 7">Belongs to the thioredoxin family.</text>
</comment>
<sequence>MSPTNLRDEVSAVTDDTFEREVLLRDHPVLVEFWARWCPPCRMMAPVLAEIAGERAGSLVVCTVNTDENPLVTRDYQVMSLPAVLLFRAGHPLRTIVGARAKAKLLSEVDEALRG</sequence>
<dbReference type="PIRSF" id="PIRSF000077">
    <property type="entry name" value="Thioredoxin"/>
    <property type="match status" value="1"/>
</dbReference>
<evidence type="ECO:0000259" key="9">
    <source>
        <dbReference type="PROSITE" id="PS51352"/>
    </source>
</evidence>
<evidence type="ECO:0000256" key="8">
    <source>
        <dbReference type="PIRSR" id="PIRSR000077-4"/>
    </source>
</evidence>
<feature type="domain" description="Thioredoxin" evidence="9">
    <location>
        <begin position="1"/>
        <end position="114"/>
    </location>
</feature>
<protein>
    <recommendedName>
        <fullName evidence="6 7">Thioredoxin</fullName>
    </recommendedName>
</protein>
<gene>
    <name evidence="10" type="ORF">FB471_1197</name>
</gene>
<dbReference type="FunFam" id="3.40.30.10:FF:000001">
    <property type="entry name" value="Thioredoxin"/>
    <property type="match status" value="1"/>
</dbReference>
<evidence type="ECO:0000256" key="7">
    <source>
        <dbReference type="PIRNR" id="PIRNR000077"/>
    </source>
</evidence>
<keyword evidence="2" id="KW-0813">Transport</keyword>
<dbReference type="NCBIfam" id="TIGR01068">
    <property type="entry name" value="thioredoxin"/>
    <property type="match status" value="1"/>
</dbReference>
<dbReference type="Gene3D" id="3.40.30.10">
    <property type="entry name" value="Glutaredoxin"/>
    <property type="match status" value="1"/>
</dbReference>
<keyword evidence="11" id="KW-1185">Reference proteome</keyword>
<evidence type="ECO:0000256" key="1">
    <source>
        <dbReference type="ARBA" id="ARBA00008987"/>
    </source>
</evidence>
<dbReference type="PRINTS" id="PR00421">
    <property type="entry name" value="THIOREDOXIN"/>
</dbReference>
<keyword evidence="4 8" id="KW-1015">Disulfide bond</keyword>
<dbReference type="PANTHER" id="PTHR45663">
    <property type="entry name" value="GEO12009P1"/>
    <property type="match status" value="1"/>
</dbReference>
<dbReference type="InterPro" id="IPR036249">
    <property type="entry name" value="Thioredoxin-like_sf"/>
</dbReference>
<evidence type="ECO:0000256" key="2">
    <source>
        <dbReference type="ARBA" id="ARBA00022448"/>
    </source>
</evidence>
<dbReference type="InterPro" id="IPR017937">
    <property type="entry name" value="Thioredoxin_CS"/>
</dbReference>